<dbReference type="EMBL" id="CP002792">
    <property type="protein sequence ID" value="AEH06164.1"/>
    <property type="molecule type" value="Genomic_DNA"/>
</dbReference>
<dbReference type="Pfam" id="PF01969">
    <property type="entry name" value="Ni_insertion"/>
    <property type="match status" value="1"/>
</dbReference>
<dbReference type="eggNOG" id="arCOG02701">
    <property type="taxonomic scope" value="Archaea"/>
</dbReference>
<evidence type="ECO:0008006" key="4">
    <source>
        <dbReference type="Google" id="ProtNLM"/>
    </source>
</evidence>
<dbReference type="GeneID" id="10772288"/>
<protein>
    <recommendedName>
        <fullName evidence="4">Nickel insertion protein</fullName>
    </recommendedName>
</protein>
<proteinExistence type="predicted"/>
<dbReference type="STRING" id="647113.Metok_0171"/>
<dbReference type="Gene3D" id="3.10.20.300">
    <property type="entry name" value="mk0293 like domain"/>
    <property type="match status" value="1"/>
</dbReference>
<gene>
    <name evidence="2" type="ordered locus">Metok_0171</name>
</gene>
<dbReference type="PANTHER" id="PTHR36566">
    <property type="entry name" value="NICKEL INSERTION PROTEIN-RELATED"/>
    <property type="match status" value="1"/>
</dbReference>
<name>F8ANA5_METOI</name>
<evidence type="ECO:0000313" key="2">
    <source>
        <dbReference type="EMBL" id="AEH06164.1"/>
    </source>
</evidence>
<dbReference type="KEGG" id="mok:Metok_0171"/>
<dbReference type="OrthoDB" id="10691at2157"/>
<dbReference type="HOGENOM" id="CLU_028523_2_1_2"/>
<sequence length="411" mass="45860">MKTLIIDPKISGISGDMFISALIDLTDDIDSLYELTSVINNLENCKKFEVNIKEEKINGIMAKKLYIDIIEDRFHHPEDLKNAIAEVSNNLKLSNRAKSITNNIINDLIYAEKKLHKTNFHLHEVASLDTIFDVVGSIMLLEKNGFLNGKIYSTPPVLGGGYTKMEHGILSIPAPATLEILCKHGIKYSNPPYATKFEHTTPTGIAILSNIVDEIVDNFPPMIPIKVGYGGGSKTLKEVPNILRVVEGKINEDIMEKNMVVLETNVDDISGEVIGALFEKLLNEGAKEVFVVNGIGKKNRPTNIISVITDYATSEKFAKMLMEETGTLGVRIKGIDRIKAERIKKTYFININGKEFKCDVKISSIDDKIINIKPEYEDAKKIAEELNIPLRKVLKILDNKITHITGNEIVK</sequence>
<dbReference type="PANTHER" id="PTHR36566:SF1">
    <property type="entry name" value="PYRIDINIUM-3,5-BISTHIOCARBOXYLIC ACID MONONUCLEOTIDE NICKEL INSERTION PROTEIN"/>
    <property type="match status" value="1"/>
</dbReference>
<dbReference type="Proteomes" id="UP000009296">
    <property type="component" value="Chromosome"/>
</dbReference>
<keyword evidence="3" id="KW-1185">Reference proteome</keyword>
<dbReference type="AlphaFoldDB" id="F8ANA5"/>
<keyword evidence="1" id="KW-0533">Nickel</keyword>
<dbReference type="InterPro" id="IPR002822">
    <property type="entry name" value="Ni_insertion"/>
</dbReference>
<dbReference type="Gene3D" id="3.30.70.1380">
    <property type="entry name" value="Transcriptional regulatory protein pf0864 domain like"/>
    <property type="match status" value="1"/>
</dbReference>
<evidence type="ECO:0000313" key="3">
    <source>
        <dbReference type="Proteomes" id="UP000009296"/>
    </source>
</evidence>
<dbReference type="RefSeq" id="WP_013866350.1">
    <property type="nucleotide sequence ID" value="NC_015636.1"/>
</dbReference>
<dbReference type="NCBIfam" id="TIGR00299">
    <property type="entry name" value="nickel pincer cofactor biosynthesis protein LarC"/>
    <property type="match status" value="1"/>
</dbReference>
<organism evidence="2 3">
    <name type="scientific">Methanothermococcus okinawensis (strain DSM 14208 / JCM 11175 / IH1)</name>
    <dbReference type="NCBI Taxonomy" id="647113"/>
    <lineage>
        <taxon>Archaea</taxon>
        <taxon>Methanobacteriati</taxon>
        <taxon>Methanobacteriota</taxon>
        <taxon>Methanomada group</taxon>
        <taxon>Methanococci</taxon>
        <taxon>Methanococcales</taxon>
        <taxon>Methanococcaceae</taxon>
        <taxon>Methanothermococcus</taxon>
    </lineage>
</organism>
<evidence type="ECO:0000256" key="1">
    <source>
        <dbReference type="ARBA" id="ARBA00022596"/>
    </source>
</evidence>
<accession>F8ANA5</accession>
<reference evidence="2" key="1">
    <citation type="submission" date="2011-05" db="EMBL/GenBank/DDBJ databases">
        <title>Complete sequence of chromosome of Methanothermococcus okinawensis IH1.</title>
        <authorList>
            <consortium name="US DOE Joint Genome Institute"/>
            <person name="Lucas S."/>
            <person name="Han J."/>
            <person name="Lapidus A."/>
            <person name="Cheng J.-F."/>
            <person name="Goodwin L."/>
            <person name="Pitluck S."/>
            <person name="Peters L."/>
            <person name="Mikhailova N."/>
            <person name="Held B."/>
            <person name="Han C."/>
            <person name="Tapia R."/>
            <person name="Land M."/>
            <person name="Hauser L."/>
            <person name="Kyrpides N."/>
            <person name="Ivanova N."/>
            <person name="Pagani I."/>
            <person name="Sieprawska-Lupa M."/>
            <person name="Takai K."/>
            <person name="Miyazaki J."/>
            <person name="Whitman W."/>
            <person name="Woyke T."/>
        </authorList>
    </citation>
    <scope>NUCLEOTIDE SEQUENCE</scope>
    <source>
        <strain evidence="2">IH1</strain>
    </source>
</reference>